<reference evidence="1" key="2">
    <citation type="journal article" date="2022" name="New Phytol.">
        <title>Evolutionary transition to the ectomycorrhizal habit in the genomes of a hyperdiverse lineage of mushroom-forming fungi.</title>
        <authorList>
            <person name="Looney B."/>
            <person name="Miyauchi S."/>
            <person name="Morin E."/>
            <person name="Drula E."/>
            <person name="Courty P.E."/>
            <person name="Kohler A."/>
            <person name="Kuo A."/>
            <person name="LaButti K."/>
            <person name="Pangilinan J."/>
            <person name="Lipzen A."/>
            <person name="Riley R."/>
            <person name="Andreopoulos W."/>
            <person name="He G."/>
            <person name="Johnson J."/>
            <person name="Nolan M."/>
            <person name="Tritt A."/>
            <person name="Barry K.W."/>
            <person name="Grigoriev I.V."/>
            <person name="Nagy L.G."/>
            <person name="Hibbett D."/>
            <person name="Henrissat B."/>
            <person name="Matheny P.B."/>
            <person name="Labbe J."/>
            <person name="Martin F.M."/>
        </authorList>
    </citation>
    <scope>NUCLEOTIDE SEQUENCE</scope>
    <source>
        <strain evidence="1">FP105234-sp</strain>
    </source>
</reference>
<dbReference type="Proteomes" id="UP000814033">
    <property type="component" value="Unassembled WGS sequence"/>
</dbReference>
<comment type="caution">
    <text evidence="1">The sequence shown here is derived from an EMBL/GenBank/DDBJ whole genome shotgun (WGS) entry which is preliminary data.</text>
</comment>
<feature type="non-terminal residue" evidence="1">
    <location>
        <position position="229"/>
    </location>
</feature>
<keyword evidence="2" id="KW-1185">Reference proteome</keyword>
<dbReference type="EMBL" id="MU275969">
    <property type="protein sequence ID" value="KAI0044870.1"/>
    <property type="molecule type" value="Genomic_DNA"/>
</dbReference>
<proteinExistence type="predicted"/>
<feature type="non-terminal residue" evidence="1">
    <location>
        <position position="1"/>
    </location>
</feature>
<sequence>WSLYLTEAQKEDQALADNMNGDTNGVLVFTGLFAAVVASFIIDSYKLLQPDSAAATVTLLAQISQQIAAASNGSSLSAPPPLLYPNSSPFVPPASAVRINIMWFLSLSLSLVCALTATLMQQWARRYLSRVQSAQRAGSPQKQGRIHAYLFQGLQSFRLASAVETLPALLHASVALFFAGMIEFLFTINTTVAEIVVAFFGSAVLGYAAVTILPWKWFNSPYATPLSHI</sequence>
<organism evidence="1 2">
    <name type="scientific">Auriscalpium vulgare</name>
    <dbReference type="NCBI Taxonomy" id="40419"/>
    <lineage>
        <taxon>Eukaryota</taxon>
        <taxon>Fungi</taxon>
        <taxon>Dikarya</taxon>
        <taxon>Basidiomycota</taxon>
        <taxon>Agaricomycotina</taxon>
        <taxon>Agaricomycetes</taxon>
        <taxon>Russulales</taxon>
        <taxon>Auriscalpiaceae</taxon>
        <taxon>Auriscalpium</taxon>
    </lineage>
</organism>
<name>A0ACB8RLD5_9AGAM</name>
<accession>A0ACB8RLD5</accession>
<gene>
    <name evidence="1" type="ORF">FA95DRAFT_1450270</name>
</gene>
<reference evidence="1" key="1">
    <citation type="submission" date="2021-02" db="EMBL/GenBank/DDBJ databases">
        <authorList>
            <consortium name="DOE Joint Genome Institute"/>
            <person name="Ahrendt S."/>
            <person name="Looney B.P."/>
            <person name="Miyauchi S."/>
            <person name="Morin E."/>
            <person name="Drula E."/>
            <person name="Courty P.E."/>
            <person name="Chicoki N."/>
            <person name="Fauchery L."/>
            <person name="Kohler A."/>
            <person name="Kuo A."/>
            <person name="Labutti K."/>
            <person name="Pangilinan J."/>
            <person name="Lipzen A."/>
            <person name="Riley R."/>
            <person name="Andreopoulos W."/>
            <person name="He G."/>
            <person name="Johnson J."/>
            <person name="Barry K.W."/>
            <person name="Grigoriev I.V."/>
            <person name="Nagy L."/>
            <person name="Hibbett D."/>
            <person name="Henrissat B."/>
            <person name="Matheny P.B."/>
            <person name="Labbe J."/>
            <person name="Martin F."/>
        </authorList>
    </citation>
    <scope>NUCLEOTIDE SEQUENCE</scope>
    <source>
        <strain evidence="1">FP105234-sp</strain>
    </source>
</reference>
<evidence type="ECO:0000313" key="1">
    <source>
        <dbReference type="EMBL" id="KAI0044870.1"/>
    </source>
</evidence>
<protein>
    <submittedName>
        <fullName evidence="1">Uncharacterized protein</fullName>
    </submittedName>
</protein>
<evidence type="ECO:0000313" key="2">
    <source>
        <dbReference type="Proteomes" id="UP000814033"/>
    </source>
</evidence>